<protein>
    <recommendedName>
        <fullName evidence="4">DUF3558 domain-containing protein</fullName>
    </recommendedName>
</protein>
<evidence type="ECO:0000313" key="2">
    <source>
        <dbReference type="EMBL" id="MBM9461433.1"/>
    </source>
</evidence>
<dbReference type="RefSeq" id="WP_205292753.1">
    <property type="nucleotide sequence ID" value="NZ_CP074406.1"/>
</dbReference>
<gene>
    <name evidence="2" type="ORF">JK386_16135</name>
</gene>
<accession>A0A938Y7C3</accession>
<feature type="signal peptide" evidence="1">
    <location>
        <begin position="1"/>
        <end position="23"/>
    </location>
</feature>
<reference evidence="2" key="1">
    <citation type="submission" date="2021-01" db="EMBL/GenBank/DDBJ databases">
        <title>Novel species in genus Nocardioides.</title>
        <authorList>
            <person name="Zhang G."/>
        </authorList>
    </citation>
    <scope>NUCLEOTIDE SEQUENCE</scope>
    <source>
        <strain evidence="2">Zg-536</strain>
    </source>
</reference>
<evidence type="ECO:0008006" key="4">
    <source>
        <dbReference type="Google" id="ProtNLM"/>
    </source>
</evidence>
<dbReference type="AlphaFoldDB" id="A0A938Y7C3"/>
<keyword evidence="3" id="KW-1185">Reference proteome</keyword>
<evidence type="ECO:0000256" key="1">
    <source>
        <dbReference type="SAM" id="SignalP"/>
    </source>
</evidence>
<evidence type="ECO:0000313" key="3">
    <source>
        <dbReference type="Proteomes" id="UP000663791"/>
    </source>
</evidence>
<dbReference type="EMBL" id="JAERTX010000017">
    <property type="protein sequence ID" value="MBM9461433.1"/>
    <property type="molecule type" value="Genomic_DNA"/>
</dbReference>
<dbReference type="Proteomes" id="UP000663791">
    <property type="component" value="Unassembled WGS sequence"/>
</dbReference>
<name>A0A938Y7C3_9ACTN</name>
<keyword evidence="1" id="KW-0732">Signal</keyword>
<dbReference type="PROSITE" id="PS51257">
    <property type="entry name" value="PROKAR_LIPOPROTEIN"/>
    <property type="match status" value="1"/>
</dbReference>
<proteinExistence type="predicted"/>
<organism evidence="2 3">
    <name type="scientific">Nocardioides faecalis</name>
    <dbReference type="NCBI Taxonomy" id="2803858"/>
    <lineage>
        <taxon>Bacteria</taxon>
        <taxon>Bacillati</taxon>
        <taxon>Actinomycetota</taxon>
        <taxon>Actinomycetes</taxon>
        <taxon>Propionibacteriales</taxon>
        <taxon>Nocardioidaceae</taxon>
        <taxon>Nocardioides</taxon>
    </lineage>
</organism>
<feature type="chain" id="PRO_5039578932" description="DUF3558 domain-containing protein" evidence="1">
    <location>
        <begin position="24"/>
        <end position="155"/>
    </location>
</feature>
<comment type="caution">
    <text evidence="2">The sequence shown here is derived from an EMBL/GenBank/DDBJ whole genome shotgun (WGS) entry which is preliminary data.</text>
</comment>
<sequence length="155" mass="16037">MRPTTFVRAAAAVAAVGALSACSNLGLSKPSATETVTVQADPATPTTAAPAAPAPSATASAGFDFDLLYVDSNAPACDSIWRIGSLLPQDYEWCADAEGNPVAGVRIGSCEVVTYNNQFYAIPGRQIEAASGVITSDPRYLAALTSCKRRPFPPQ</sequence>